<feature type="non-terminal residue" evidence="2">
    <location>
        <position position="141"/>
    </location>
</feature>
<dbReference type="OrthoDB" id="6433867at2759"/>
<protein>
    <submittedName>
        <fullName evidence="2">PiggyBac transposable element-derived protein 2</fullName>
    </submittedName>
</protein>
<proteinExistence type="predicted"/>
<dbReference type="InterPro" id="IPR029526">
    <property type="entry name" value="PGBD"/>
</dbReference>
<feature type="domain" description="PiggyBac transposable element-derived protein" evidence="1">
    <location>
        <begin position="32"/>
        <end position="140"/>
    </location>
</feature>
<dbReference type="Proteomes" id="UP000054359">
    <property type="component" value="Unassembled WGS sequence"/>
</dbReference>
<dbReference type="AlphaFoldDB" id="A0A087TDY5"/>
<dbReference type="STRING" id="407821.A0A087TDY5"/>
<dbReference type="EMBL" id="KK114787">
    <property type="protein sequence ID" value="KFM63324.1"/>
    <property type="molecule type" value="Genomic_DNA"/>
</dbReference>
<keyword evidence="3" id="KW-1185">Reference proteome</keyword>
<evidence type="ECO:0000313" key="2">
    <source>
        <dbReference type="EMBL" id="KFM63324.1"/>
    </source>
</evidence>
<dbReference type="Pfam" id="PF13843">
    <property type="entry name" value="DDE_Tnp_1_7"/>
    <property type="match status" value="1"/>
</dbReference>
<organism evidence="2 3">
    <name type="scientific">Stegodyphus mimosarum</name>
    <name type="common">African social velvet spider</name>
    <dbReference type="NCBI Taxonomy" id="407821"/>
    <lineage>
        <taxon>Eukaryota</taxon>
        <taxon>Metazoa</taxon>
        <taxon>Ecdysozoa</taxon>
        <taxon>Arthropoda</taxon>
        <taxon>Chelicerata</taxon>
        <taxon>Arachnida</taxon>
        <taxon>Araneae</taxon>
        <taxon>Araneomorphae</taxon>
        <taxon>Entelegynae</taxon>
        <taxon>Eresoidea</taxon>
        <taxon>Eresidae</taxon>
        <taxon>Stegodyphus</taxon>
    </lineage>
</organism>
<name>A0A087TDY5_STEMI</name>
<reference evidence="2 3" key="1">
    <citation type="submission" date="2013-11" db="EMBL/GenBank/DDBJ databases">
        <title>Genome sequencing of Stegodyphus mimosarum.</title>
        <authorList>
            <person name="Bechsgaard J."/>
        </authorList>
    </citation>
    <scope>NUCLEOTIDE SEQUENCE [LARGE SCALE GENOMIC DNA]</scope>
</reference>
<gene>
    <name evidence="2" type="ORF">X975_17418</name>
</gene>
<dbReference type="PANTHER" id="PTHR46599">
    <property type="entry name" value="PIGGYBAC TRANSPOSABLE ELEMENT-DERIVED PROTEIN 4"/>
    <property type="match status" value="1"/>
</dbReference>
<dbReference type="OMA" id="KWERISI"/>
<evidence type="ECO:0000259" key="1">
    <source>
        <dbReference type="Pfam" id="PF13843"/>
    </source>
</evidence>
<sequence>MKWNKHFVAKSLPKFMEDNGLSSEVLEMQNPTPLGVFLLFITAKLLEDIVSQSNLYATQGGKQFSPLEFDELLRFLAINLLMGIKHLPSYGDYWSMDPNLHDEYIAQQMSVKRFTWILPHLHINDNSLHPKKVTKVTNYIK</sequence>
<dbReference type="PANTHER" id="PTHR46599:SF3">
    <property type="entry name" value="PIGGYBAC TRANSPOSABLE ELEMENT-DERIVED PROTEIN 4"/>
    <property type="match status" value="1"/>
</dbReference>
<evidence type="ECO:0000313" key="3">
    <source>
        <dbReference type="Proteomes" id="UP000054359"/>
    </source>
</evidence>
<accession>A0A087TDY5</accession>